<dbReference type="RefSeq" id="WP_344908083.1">
    <property type="nucleotide sequence ID" value="NZ_BAABAS010000035.1"/>
</dbReference>
<comment type="caution">
    <text evidence="1">The sequence shown here is derived from an EMBL/GenBank/DDBJ whole genome shotgun (WGS) entry which is preliminary data.</text>
</comment>
<evidence type="ECO:0000313" key="2">
    <source>
        <dbReference type="Proteomes" id="UP001501710"/>
    </source>
</evidence>
<sequence>MDTNAAEQYLSELAGELDPETFRTQLIRAAGDWPELTVTNRKAARLSERVKVLEGYYQWSWGQTIAPVGERAVAARRVSRVLAIVEG</sequence>
<dbReference type="EMBL" id="BAABAS010000035">
    <property type="protein sequence ID" value="GAA4242601.1"/>
    <property type="molecule type" value="Genomic_DNA"/>
</dbReference>
<reference evidence="2" key="1">
    <citation type="journal article" date="2019" name="Int. J. Syst. Evol. Microbiol.">
        <title>The Global Catalogue of Microorganisms (GCM) 10K type strain sequencing project: providing services to taxonomists for standard genome sequencing and annotation.</title>
        <authorList>
            <consortium name="The Broad Institute Genomics Platform"/>
            <consortium name="The Broad Institute Genome Sequencing Center for Infectious Disease"/>
            <person name="Wu L."/>
            <person name="Ma J."/>
        </authorList>
    </citation>
    <scope>NUCLEOTIDE SEQUENCE [LARGE SCALE GENOMIC DNA]</scope>
    <source>
        <strain evidence="2">JCM 17440</strain>
    </source>
</reference>
<protein>
    <submittedName>
        <fullName evidence="1">Uncharacterized protein</fullName>
    </submittedName>
</protein>
<proteinExistence type="predicted"/>
<keyword evidence="2" id="KW-1185">Reference proteome</keyword>
<organism evidence="1 2">
    <name type="scientific">Actinomadura meridiana</name>
    <dbReference type="NCBI Taxonomy" id="559626"/>
    <lineage>
        <taxon>Bacteria</taxon>
        <taxon>Bacillati</taxon>
        <taxon>Actinomycetota</taxon>
        <taxon>Actinomycetes</taxon>
        <taxon>Streptosporangiales</taxon>
        <taxon>Thermomonosporaceae</taxon>
        <taxon>Actinomadura</taxon>
    </lineage>
</organism>
<dbReference type="Proteomes" id="UP001501710">
    <property type="component" value="Unassembled WGS sequence"/>
</dbReference>
<gene>
    <name evidence="1" type="ORF">GCM10022254_76190</name>
</gene>
<name>A0ABP8CRN4_9ACTN</name>
<accession>A0ABP8CRN4</accession>
<evidence type="ECO:0000313" key="1">
    <source>
        <dbReference type="EMBL" id="GAA4242601.1"/>
    </source>
</evidence>